<dbReference type="EMBL" id="JAPDRL010000065">
    <property type="protein sequence ID" value="KAJ9660495.1"/>
    <property type="molecule type" value="Genomic_DNA"/>
</dbReference>
<evidence type="ECO:0000313" key="1">
    <source>
        <dbReference type="EMBL" id="KAJ9660495.1"/>
    </source>
</evidence>
<gene>
    <name evidence="1" type="ORF">H2201_006917</name>
</gene>
<organism evidence="1 2">
    <name type="scientific">Coniosporium apollinis</name>
    <dbReference type="NCBI Taxonomy" id="61459"/>
    <lineage>
        <taxon>Eukaryota</taxon>
        <taxon>Fungi</taxon>
        <taxon>Dikarya</taxon>
        <taxon>Ascomycota</taxon>
        <taxon>Pezizomycotina</taxon>
        <taxon>Dothideomycetes</taxon>
        <taxon>Dothideomycetes incertae sedis</taxon>
        <taxon>Coniosporium</taxon>
    </lineage>
</organism>
<sequence>MSQQPSGSSPVPGPSNLGDKFETYADFLESILDKRPEYRALYLYLKASQEQSFDSLYSHGDRGIDVVDIKSDKTVTAPIRVWGLQGIPSKSPTELDKVKEDC</sequence>
<accession>A0ABQ9NMX6</accession>
<reference evidence="1" key="1">
    <citation type="submission" date="2022-10" db="EMBL/GenBank/DDBJ databases">
        <title>Culturing micro-colonial fungi from biological soil crusts in the Mojave desert and describing Neophaeococcomyces mojavensis, and introducing the new genera and species Taxawa tesnikishii.</title>
        <authorList>
            <person name="Kurbessoian T."/>
            <person name="Stajich J.E."/>
        </authorList>
    </citation>
    <scope>NUCLEOTIDE SEQUENCE</scope>
    <source>
        <strain evidence="1">TK_1</strain>
    </source>
</reference>
<evidence type="ECO:0000313" key="2">
    <source>
        <dbReference type="Proteomes" id="UP001172684"/>
    </source>
</evidence>
<proteinExistence type="predicted"/>
<keyword evidence="2" id="KW-1185">Reference proteome</keyword>
<name>A0ABQ9NMX6_9PEZI</name>
<dbReference type="Proteomes" id="UP001172684">
    <property type="component" value="Unassembled WGS sequence"/>
</dbReference>
<protein>
    <submittedName>
        <fullName evidence="1">Uncharacterized protein</fullName>
    </submittedName>
</protein>
<comment type="caution">
    <text evidence="1">The sequence shown here is derived from an EMBL/GenBank/DDBJ whole genome shotgun (WGS) entry which is preliminary data.</text>
</comment>